<dbReference type="InterPro" id="IPR006439">
    <property type="entry name" value="HAD-SF_hydro_IA"/>
</dbReference>
<organism evidence="1 2">
    <name type="scientific">Enterococcus ratti</name>
    <dbReference type="NCBI Taxonomy" id="150033"/>
    <lineage>
        <taxon>Bacteria</taxon>
        <taxon>Bacillati</taxon>
        <taxon>Bacillota</taxon>
        <taxon>Bacilli</taxon>
        <taxon>Lactobacillales</taxon>
        <taxon>Enterococcaceae</taxon>
        <taxon>Enterococcus</taxon>
    </lineage>
</organism>
<dbReference type="SUPFAM" id="SSF56784">
    <property type="entry name" value="HAD-like"/>
    <property type="match status" value="1"/>
</dbReference>
<dbReference type="PANTHER" id="PTHR43434">
    <property type="entry name" value="PHOSPHOGLYCOLATE PHOSPHATASE"/>
    <property type="match status" value="1"/>
</dbReference>
<dbReference type="SFLD" id="SFLDG01129">
    <property type="entry name" value="C1.5:_HAD__Beta-PGM__Phosphata"/>
    <property type="match status" value="1"/>
</dbReference>
<dbReference type="PANTHER" id="PTHR43434:SF25">
    <property type="entry name" value="PHOSPHOGLYCOLATE PHOSPHATASE"/>
    <property type="match status" value="1"/>
</dbReference>
<dbReference type="InterPro" id="IPR036412">
    <property type="entry name" value="HAD-like_sf"/>
</dbReference>
<name>A0A1L8WP51_9ENTE</name>
<dbReference type="AlphaFoldDB" id="A0A1L8WP51"/>
<dbReference type="Pfam" id="PF13419">
    <property type="entry name" value="HAD_2"/>
    <property type="match status" value="1"/>
</dbReference>
<keyword evidence="1" id="KW-0378">Hydrolase</keyword>
<protein>
    <submittedName>
        <fullName evidence="1">HAD-superfamily hydrolase</fullName>
    </submittedName>
</protein>
<dbReference type="STRING" id="150033.RV14_GL002096"/>
<evidence type="ECO:0000313" key="1">
    <source>
        <dbReference type="EMBL" id="OJG82804.1"/>
    </source>
</evidence>
<dbReference type="GO" id="GO:0006281">
    <property type="term" value="P:DNA repair"/>
    <property type="evidence" value="ECO:0007669"/>
    <property type="project" value="TreeGrafter"/>
</dbReference>
<comment type="caution">
    <text evidence="1">The sequence shown here is derived from an EMBL/GenBank/DDBJ whole genome shotgun (WGS) entry which is preliminary data.</text>
</comment>
<gene>
    <name evidence="1" type="ORF">RV14_GL002096</name>
</gene>
<sequence length="207" mass="23990">MQIKNYVWDFDGTLFDTYPAMVDGAIHAMKVLGVIASEEEVYPVMKKFSTRQLIQNYHLKEKEFTPLFHQYEALSQKNSQPFEETEKVLRTLKKQGTKQFVLTHRLTDSTWRLLQQFHLSDCIEEVVGIDRNFPRKPAPDSLNDLISRHQLVKAETLMIGDRSLDIKAGKNAGVLTCLYDKDHFLQEISADFVVDKLIEILDIKEKT</sequence>
<dbReference type="InterPro" id="IPR050155">
    <property type="entry name" value="HAD-like_hydrolase_sf"/>
</dbReference>
<dbReference type="OrthoDB" id="9807630at2"/>
<accession>A0A1L8WP51</accession>
<dbReference type="InterPro" id="IPR023198">
    <property type="entry name" value="PGP-like_dom2"/>
</dbReference>
<proteinExistence type="predicted"/>
<reference evidence="1 2" key="1">
    <citation type="submission" date="2014-12" db="EMBL/GenBank/DDBJ databases">
        <title>Draft genome sequences of 29 type strains of Enterococci.</title>
        <authorList>
            <person name="Zhong Z."/>
            <person name="Sun Z."/>
            <person name="Liu W."/>
            <person name="Zhang W."/>
            <person name="Zhang H."/>
        </authorList>
    </citation>
    <scope>NUCLEOTIDE SEQUENCE [LARGE SCALE GENOMIC DNA]</scope>
    <source>
        <strain evidence="1 2">DSM 15687</strain>
    </source>
</reference>
<dbReference type="SFLD" id="SFLDS00003">
    <property type="entry name" value="Haloacid_Dehalogenase"/>
    <property type="match status" value="1"/>
</dbReference>
<keyword evidence="2" id="KW-1185">Reference proteome</keyword>
<dbReference type="GO" id="GO:0005829">
    <property type="term" value="C:cytosol"/>
    <property type="evidence" value="ECO:0007669"/>
    <property type="project" value="TreeGrafter"/>
</dbReference>
<dbReference type="InterPro" id="IPR041492">
    <property type="entry name" value="HAD_2"/>
</dbReference>
<dbReference type="InterPro" id="IPR023214">
    <property type="entry name" value="HAD_sf"/>
</dbReference>
<dbReference type="Gene3D" id="3.40.50.1000">
    <property type="entry name" value="HAD superfamily/HAD-like"/>
    <property type="match status" value="1"/>
</dbReference>
<dbReference type="GO" id="GO:0008967">
    <property type="term" value="F:phosphoglycolate phosphatase activity"/>
    <property type="evidence" value="ECO:0007669"/>
    <property type="project" value="TreeGrafter"/>
</dbReference>
<dbReference type="NCBIfam" id="TIGR01549">
    <property type="entry name" value="HAD-SF-IA-v1"/>
    <property type="match status" value="1"/>
</dbReference>
<dbReference type="Proteomes" id="UP000182152">
    <property type="component" value="Unassembled WGS sequence"/>
</dbReference>
<dbReference type="EMBL" id="JXLB01000007">
    <property type="protein sequence ID" value="OJG82804.1"/>
    <property type="molecule type" value="Genomic_DNA"/>
</dbReference>
<dbReference type="Gene3D" id="1.10.150.240">
    <property type="entry name" value="Putative phosphatase, domain 2"/>
    <property type="match status" value="1"/>
</dbReference>
<evidence type="ECO:0000313" key="2">
    <source>
        <dbReference type="Proteomes" id="UP000182152"/>
    </source>
</evidence>